<dbReference type="AlphaFoldDB" id="A0A9P1GHS9"/>
<evidence type="ECO:0000256" key="1">
    <source>
        <dbReference type="ARBA" id="ARBA00000971"/>
    </source>
</evidence>
<dbReference type="Proteomes" id="UP001152797">
    <property type="component" value="Unassembled WGS sequence"/>
</dbReference>
<dbReference type="EC" id="5.2.1.8" evidence="2"/>
<comment type="catalytic activity">
    <reaction evidence="1">
        <text>[protein]-peptidylproline (omega=180) = [protein]-peptidylproline (omega=0)</text>
        <dbReference type="Rhea" id="RHEA:16237"/>
        <dbReference type="Rhea" id="RHEA-COMP:10747"/>
        <dbReference type="Rhea" id="RHEA-COMP:10748"/>
        <dbReference type="ChEBI" id="CHEBI:83833"/>
        <dbReference type="ChEBI" id="CHEBI:83834"/>
        <dbReference type="EC" id="5.2.1.8"/>
    </reaction>
</comment>
<dbReference type="SUPFAM" id="SSF81606">
    <property type="entry name" value="PP2C-like"/>
    <property type="match status" value="1"/>
</dbReference>
<evidence type="ECO:0000259" key="7">
    <source>
        <dbReference type="PROSITE" id="PS50198"/>
    </source>
</evidence>
<reference evidence="10" key="2">
    <citation type="submission" date="2024-04" db="EMBL/GenBank/DDBJ databases">
        <authorList>
            <person name="Chen Y."/>
            <person name="Shah S."/>
            <person name="Dougan E. K."/>
            <person name="Thang M."/>
            <person name="Chan C."/>
        </authorList>
    </citation>
    <scope>NUCLEOTIDE SEQUENCE [LARGE SCALE GENOMIC DNA]</scope>
</reference>
<dbReference type="InterPro" id="IPR001932">
    <property type="entry name" value="PPM-type_phosphatase-like_dom"/>
</dbReference>
<feature type="domain" description="PpiC" evidence="7">
    <location>
        <begin position="808"/>
        <end position="934"/>
    </location>
</feature>
<evidence type="ECO:0000256" key="5">
    <source>
        <dbReference type="PROSITE-ProRule" id="PRU00278"/>
    </source>
</evidence>
<dbReference type="PANTHER" id="PTHR10657:SF4">
    <property type="entry name" value="PEPTIDYL-PROLYL CIS-TRANS ISOMERASE-RELATED"/>
    <property type="match status" value="1"/>
</dbReference>
<dbReference type="InterPro" id="IPR000297">
    <property type="entry name" value="PPIase_PpiC"/>
</dbReference>
<dbReference type="InterPro" id="IPR051370">
    <property type="entry name" value="PPIase_Pin1"/>
</dbReference>
<dbReference type="OrthoDB" id="431975at2759"/>
<organism evidence="9">
    <name type="scientific">Cladocopium goreaui</name>
    <dbReference type="NCBI Taxonomy" id="2562237"/>
    <lineage>
        <taxon>Eukaryota</taxon>
        <taxon>Sar</taxon>
        <taxon>Alveolata</taxon>
        <taxon>Dinophyceae</taxon>
        <taxon>Suessiales</taxon>
        <taxon>Symbiodiniaceae</taxon>
        <taxon>Cladocopium</taxon>
    </lineage>
</organism>
<dbReference type="InterPro" id="IPR036457">
    <property type="entry name" value="PPM-type-like_dom_sf"/>
</dbReference>
<evidence type="ECO:0000256" key="6">
    <source>
        <dbReference type="SAM" id="MobiDB-lite"/>
    </source>
</evidence>
<dbReference type="EMBL" id="CAMXCT010004890">
    <property type="protein sequence ID" value="CAI4010694.1"/>
    <property type="molecule type" value="Genomic_DNA"/>
</dbReference>
<evidence type="ECO:0000256" key="3">
    <source>
        <dbReference type="ARBA" id="ARBA00023110"/>
    </source>
</evidence>
<keyword evidence="3 5" id="KW-0697">Rotamase</keyword>
<evidence type="ECO:0000313" key="10">
    <source>
        <dbReference type="EMBL" id="CAL1164069.1"/>
    </source>
</evidence>
<comment type="caution">
    <text evidence="9">The sequence shown here is derived from an EMBL/GenBank/DDBJ whole genome shotgun (WGS) entry which is preliminary data.</text>
</comment>
<protein>
    <recommendedName>
        <fullName evidence="2">peptidylprolyl isomerase</fullName>
        <ecNumber evidence="2">5.2.1.8</ecNumber>
    </recommendedName>
</protein>
<sequence length="934" mass="101026">MSTREGGGAWRTYTSKQVLGARGAQQLVGMFKNPDPPGAKEKEVREAEEKEAQARHFSGLFWSIIGVPPPDFEVVSDTIGPSHRASLSIYIQPPEQPLKEVRVLGPRRSSEAEARKDGCDLKRVAFRCPEKNFNLQEVWRKCYQLENKQWSVQELTGEDVLETSENRLPEFQAAQRTKKDNFETTAEWFQANNKRREYAENFAPIGPSWALAQLQTPVPKLPGVWYMHERQNQEGKHVPMLFFNAESGKYYRNRSTDVAYVPAKSRWLQTGLPHQSEDDRSMKMSHGSVCLPTASGRKDDLAVILPELARTGSLLKQPLPFADKPAALFLLVDGLRNASASEWCAKRFHTHLLPRLSAFHSDPEDGELVLVVKEALANLDHALLDSPARYAGCSLAVALLMGSRLVICTVGGCRAVVCSPPSTEPLPKKGPAGAAPSTESSWSCRAVEGTMPGHTRIDIIQSQRRRRVEAYGPLDFDGRSGEQLRAASASEASLANLSDRDRAVQKALRAAHAFAALGLSRQEAIAAVPGAGKSAAEAIEAVLGPRRPGEPQVEAARSRVKAAGEAVDKMLTQDAFGVQQLAELFYVLDEEEGIISQQRAAALLAVSPGCGEAVASGAVHMRYQAVLSGLSATCPAEAQRGWEILREAMDTAGRPVTPVWVPPPEARGVEIPAALGLRDCKRPRRLVGLEIASEVLRIEPGSSLCLLLMTDGANSVQPKQMAEAVAAHQGRPKAVATQLAAVASEQLKGAKDEKDPKEVSVGVLAAYFSVKALEDPAVHAEAEAADSKKRKAPSTEVVVGPQPGGGLPNRIRVSHILLKWEALTTHDPSARRAAPKGRLQSDAEKELLKLLQILNAMPQGTPSDAKKLSAKFAELAKAHSDCNSANNGHLADLGWIVPGQSDKDFEAAAFDLAVGAISDIVISQRGAHLVHRLA</sequence>
<feature type="region of interest" description="Disordered" evidence="6">
    <location>
        <begin position="783"/>
        <end position="805"/>
    </location>
</feature>
<gene>
    <name evidence="9" type="ORF">C1SCF055_LOCUS35937</name>
</gene>
<reference evidence="9" key="1">
    <citation type="submission" date="2022-10" db="EMBL/GenBank/DDBJ databases">
        <authorList>
            <person name="Chen Y."/>
            <person name="Dougan E. K."/>
            <person name="Chan C."/>
            <person name="Rhodes N."/>
            <person name="Thang M."/>
        </authorList>
    </citation>
    <scope>NUCLEOTIDE SEQUENCE</scope>
</reference>
<dbReference type="SUPFAM" id="SSF54534">
    <property type="entry name" value="FKBP-like"/>
    <property type="match status" value="1"/>
</dbReference>
<dbReference type="Gene3D" id="3.10.50.40">
    <property type="match status" value="1"/>
</dbReference>
<evidence type="ECO:0000256" key="2">
    <source>
        <dbReference type="ARBA" id="ARBA00013194"/>
    </source>
</evidence>
<dbReference type="GO" id="GO:0005634">
    <property type="term" value="C:nucleus"/>
    <property type="evidence" value="ECO:0007669"/>
    <property type="project" value="TreeGrafter"/>
</dbReference>
<keyword evidence="11" id="KW-1185">Reference proteome</keyword>
<feature type="domain" description="PPM-type phosphatase" evidence="8">
    <location>
        <begin position="285"/>
        <end position="768"/>
    </location>
</feature>
<dbReference type="PROSITE" id="PS50198">
    <property type="entry name" value="PPIC_PPIASE_2"/>
    <property type="match status" value="1"/>
</dbReference>
<dbReference type="GO" id="GO:0005829">
    <property type="term" value="C:cytosol"/>
    <property type="evidence" value="ECO:0007669"/>
    <property type="project" value="TreeGrafter"/>
</dbReference>
<dbReference type="PROSITE" id="PS51746">
    <property type="entry name" value="PPM_2"/>
    <property type="match status" value="1"/>
</dbReference>
<proteinExistence type="predicted"/>
<name>A0A9P1GHS9_9DINO</name>
<dbReference type="Pfam" id="PF00639">
    <property type="entry name" value="Rotamase"/>
    <property type="match status" value="1"/>
</dbReference>
<evidence type="ECO:0000259" key="8">
    <source>
        <dbReference type="PROSITE" id="PS51746"/>
    </source>
</evidence>
<feature type="region of interest" description="Disordered" evidence="6">
    <location>
        <begin position="421"/>
        <end position="441"/>
    </location>
</feature>
<dbReference type="EMBL" id="CAMXCT030004890">
    <property type="protein sequence ID" value="CAL4798006.1"/>
    <property type="molecule type" value="Genomic_DNA"/>
</dbReference>
<evidence type="ECO:0000313" key="11">
    <source>
        <dbReference type="Proteomes" id="UP001152797"/>
    </source>
</evidence>
<dbReference type="InterPro" id="IPR046357">
    <property type="entry name" value="PPIase_dom_sf"/>
</dbReference>
<dbReference type="EMBL" id="CAMXCT020004890">
    <property type="protein sequence ID" value="CAL1164069.1"/>
    <property type="molecule type" value="Genomic_DNA"/>
</dbReference>
<accession>A0A9P1GHS9</accession>
<evidence type="ECO:0000256" key="4">
    <source>
        <dbReference type="ARBA" id="ARBA00023235"/>
    </source>
</evidence>
<dbReference type="GO" id="GO:0003755">
    <property type="term" value="F:peptidyl-prolyl cis-trans isomerase activity"/>
    <property type="evidence" value="ECO:0007669"/>
    <property type="project" value="UniProtKB-KW"/>
</dbReference>
<dbReference type="PANTHER" id="PTHR10657">
    <property type="entry name" value="PEPTIDYL-PROLYL CIS-TRANS ISOMERASE"/>
    <property type="match status" value="1"/>
</dbReference>
<dbReference type="Gene3D" id="3.60.40.10">
    <property type="entry name" value="PPM-type phosphatase domain"/>
    <property type="match status" value="1"/>
</dbReference>
<keyword evidence="4 5" id="KW-0413">Isomerase</keyword>
<evidence type="ECO:0000313" key="9">
    <source>
        <dbReference type="EMBL" id="CAI4010694.1"/>
    </source>
</evidence>